<evidence type="ECO:0000259" key="1">
    <source>
        <dbReference type="Pfam" id="PF01048"/>
    </source>
</evidence>
<name>A0A6H1Q3S6_9PROT</name>
<accession>A0A6H1Q3S6</accession>
<dbReference type="InterPro" id="IPR035994">
    <property type="entry name" value="Nucleoside_phosphorylase_sf"/>
</dbReference>
<dbReference type="PANTHER" id="PTHR46832">
    <property type="entry name" value="5'-METHYLTHIOADENOSINE/S-ADENOSYLHOMOCYSTEINE NUCLEOSIDASE"/>
    <property type="match status" value="1"/>
</dbReference>
<reference evidence="2 3" key="1">
    <citation type="journal article" date="2020" name="Nat. Microbiol.">
        <title>Lysogenic host-virus interactions in SAR11 marine bacteria.</title>
        <authorList>
            <person name="Morris R.M."/>
            <person name="Cain K.R."/>
            <person name="Hvorecny K.L."/>
            <person name="Kollman J.M."/>
        </authorList>
    </citation>
    <scope>NUCLEOTIDE SEQUENCE [LARGE SCALE GENOMIC DNA]</scope>
    <source>
        <strain evidence="2 3">NP1</strain>
    </source>
</reference>
<sequence>MGKLFLAAIKEETIGLDYFNHVGVGKINATYNTLKLINIHKPKLIINYGTAGAINTKLKGIVECTKFYQRDMDVRGLDFELGETPFDKIKEIITSKDGYSCGTGDSFVNKKIDMEVDIVDMEAYAIAKVCKLENIEFKCFKYISDNADENADNDWDKNLAKGAMTFASLISTQF</sequence>
<dbReference type="CDD" id="cd09008">
    <property type="entry name" value="MTAN"/>
    <property type="match status" value="1"/>
</dbReference>
<dbReference type="GO" id="GO:0009116">
    <property type="term" value="P:nucleoside metabolic process"/>
    <property type="evidence" value="ECO:0007669"/>
    <property type="project" value="InterPro"/>
</dbReference>
<evidence type="ECO:0000313" key="2">
    <source>
        <dbReference type="EMBL" id="QIZ21592.1"/>
    </source>
</evidence>
<dbReference type="Pfam" id="PF01048">
    <property type="entry name" value="PNP_UDP_1"/>
    <property type="match status" value="1"/>
</dbReference>
<dbReference type="GO" id="GO:0008782">
    <property type="term" value="F:adenosylhomocysteine nucleosidase activity"/>
    <property type="evidence" value="ECO:0007669"/>
    <property type="project" value="TreeGrafter"/>
</dbReference>
<dbReference type="GO" id="GO:0019284">
    <property type="term" value="P:L-methionine salvage from S-adenosylmethionine"/>
    <property type="evidence" value="ECO:0007669"/>
    <property type="project" value="TreeGrafter"/>
</dbReference>
<dbReference type="KEGG" id="peg:E5R92_07335"/>
<evidence type="ECO:0000313" key="3">
    <source>
        <dbReference type="Proteomes" id="UP000501094"/>
    </source>
</evidence>
<dbReference type="AlphaFoldDB" id="A0A6H1Q3S6"/>
<feature type="domain" description="Nucleoside phosphorylase" evidence="1">
    <location>
        <begin position="23"/>
        <end position="171"/>
    </location>
</feature>
<dbReference type="RefSeq" id="WP_168607450.1">
    <property type="nucleotide sequence ID" value="NZ_CP038852.1"/>
</dbReference>
<dbReference type="SUPFAM" id="SSF53167">
    <property type="entry name" value="Purine and uridine phosphorylases"/>
    <property type="match status" value="1"/>
</dbReference>
<dbReference type="InterPro" id="IPR000845">
    <property type="entry name" value="Nucleoside_phosphorylase_d"/>
</dbReference>
<dbReference type="GO" id="GO:0005829">
    <property type="term" value="C:cytosol"/>
    <property type="evidence" value="ECO:0007669"/>
    <property type="project" value="TreeGrafter"/>
</dbReference>
<dbReference type="Gene3D" id="3.40.50.1580">
    <property type="entry name" value="Nucleoside phosphorylase domain"/>
    <property type="match status" value="1"/>
</dbReference>
<keyword evidence="3" id="KW-1185">Reference proteome</keyword>
<protein>
    <submittedName>
        <fullName evidence="2">5'-methylthioadenosine nucleosidase</fullName>
    </submittedName>
</protein>
<organism evidence="2 3">
    <name type="scientific">Candidatus Pelagibacter giovannonii</name>
    <dbReference type="NCBI Taxonomy" id="2563896"/>
    <lineage>
        <taxon>Bacteria</taxon>
        <taxon>Pseudomonadati</taxon>
        <taxon>Pseudomonadota</taxon>
        <taxon>Alphaproteobacteria</taxon>
        <taxon>Candidatus Pelagibacterales</taxon>
        <taxon>Candidatus Pelagibacteraceae</taxon>
        <taxon>Candidatus Pelagibacter</taxon>
    </lineage>
</organism>
<dbReference type="PANTHER" id="PTHR46832:SF1">
    <property type="entry name" value="5'-METHYLTHIOADENOSINE_S-ADENOSYLHOMOCYSTEINE NUCLEOSIDASE"/>
    <property type="match status" value="1"/>
</dbReference>
<dbReference type="EMBL" id="CP038852">
    <property type="protein sequence ID" value="QIZ21592.1"/>
    <property type="molecule type" value="Genomic_DNA"/>
</dbReference>
<gene>
    <name evidence="2" type="ORF">E5R92_07335</name>
</gene>
<proteinExistence type="predicted"/>
<dbReference type="GO" id="GO:0008930">
    <property type="term" value="F:methylthioadenosine nucleosidase activity"/>
    <property type="evidence" value="ECO:0007669"/>
    <property type="project" value="TreeGrafter"/>
</dbReference>
<dbReference type="Proteomes" id="UP000501094">
    <property type="component" value="Chromosome"/>
</dbReference>